<evidence type="ECO:0000313" key="1">
    <source>
        <dbReference type="EMBL" id="KAJ7203528.1"/>
    </source>
</evidence>
<comment type="caution">
    <text evidence="1">The sequence shown here is derived from an EMBL/GenBank/DDBJ whole genome shotgun (WGS) entry which is preliminary data.</text>
</comment>
<dbReference type="AlphaFoldDB" id="A0AAD6V805"/>
<name>A0AAD6V805_9AGAR</name>
<dbReference type="Proteomes" id="UP001219525">
    <property type="component" value="Unassembled WGS sequence"/>
</dbReference>
<evidence type="ECO:0000313" key="2">
    <source>
        <dbReference type="Proteomes" id="UP001219525"/>
    </source>
</evidence>
<sequence>MLTYKLHALGDYIASILWFGTSDSYSTQPVCIFVRAHFSTDARQGELEHRRAKRFYARTSKNRATKQITVLERRERGLTDMFGATPHQRAALAMSKRKATPVCQRKRKLLKPEKLPYTDPEQHHHISVSKNNSILLGSWLSEHRGDPAASNFLTKLLDHLLGRILDPVHAEQSHEFSPIERSKVVIRNDRIYEHKVFRVNYTTYDVRRAQDSLNSRYHSDIMTLAPEDDDTAHPFRYAQIIGIYHADVLHNIPGASTTPQRMEFLWVRRYRLERVWHGHDCFQKKRLYRVEFLPADDPDAFGFIHPDEVIRAAHLIPSFSGGKVTELLPADSIGRLARQGLKDDEDWCFYSVNW</sequence>
<organism evidence="1 2">
    <name type="scientific">Mycena pura</name>
    <dbReference type="NCBI Taxonomy" id="153505"/>
    <lineage>
        <taxon>Eukaryota</taxon>
        <taxon>Fungi</taxon>
        <taxon>Dikarya</taxon>
        <taxon>Basidiomycota</taxon>
        <taxon>Agaricomycotina</taxon>
        <taxon>Agaricomycetes</taxon>
        <taxon>Agaricomycetidae</taxon>
        <taxon>Agaricales</taxon>
        <taxon>Marasmiineae</taxon>
        <taxon>Mycenaceae</taxon>
        <taxon>Mycena</taxon>
    </lineage>
</organism>
<gene>
    <name evidence="1" type="ORF">GGX14DRAFT_369445</name>
</gene>
<dbReference type="EMBL" id="JARJCW010000050">
    <property type="protein sequence ID" value="KAJ7203528.1"/>
    <property type="molecule type" value="Genomic_DNA"/>
</dbReference>
<accession>A0AAD6V805</accession>
<proteinExistence type="predicted"/>
<protein>
    <submittedName>
        <fullName evidence="1">Uncharacterized protein</fullName>
    </submittedName>
</protein>
<keyword evidence="2" id="KW-1185">Reference proteome</keyword>
<reference evidence="1" key="1">
    <citation type="submission" date="2023-03" db="EMBL/GenBank/DDBJ databases">
        <title>Massive genome expansion in bonnet fungi (Mycena s.s.) driven by repeated elements and novel gene families across ecological guilds.</title>
        <authorList>
            <consortium name="Lawrence Berkeley National Laboratory"/>
            <person name="Harder C.B."/>
            <person name="Miyauchi S."/>
            <person name="Viragh M."/>
            <person name="Kuo A."/>
            <person name="Thoen E."/>
            <person name="Andreopoulos B."/>
            <person name="Lu D."/>
            <person name="Skrede I."/>
            <person name="Drula E."/>
            <person name="Henrissat B."/>
            <person name="Morin E."/>
            <person name="Kohler A."/>
            <person name="Barry K."/>
            <person name="LaButti K."/>
            <person name="Morin E."/>
            <person name="Salamov A."/>
            <person name="Lipzen A."/>
            <person name="Mereny Z."/>
            <person name="Hegedus B."/>
            <person name="Baldrian P."/>
            <person name="Stursova M."/>
            <person name="Weitz H."/>
            <person name="Taylor A."/>
            <person name="Grigoriev I.V."/>
            <person name="Nagy L.G."/>
            <person name="Martin F."/>
            <person name="Kauserud H."/>
        </authorList>
    </citation>
    <scope>NUCLEOTIDE SEQUENCE</scope>
    <source>
        <strain evidence="1">9144</strain>
    </source>
</reference>